<evidence type="ECO:0000313" key="2">
    <source>
        <dbReference type="Proteomes" id="UP000034350"/>
    </source>
</evidence>
<organism evidence="1 2">
    <name type="scientific">Vairimorpha ceranae</name>
    <dbReference type="NCBI Taxonomy" id="40302"/>
    <lineage>
        <taxon>Eukaryota</taxon>
        <taxon>Fungi</taxon>
        <taxon>Fungi incertae sedis</taxon>
        <taxon>Microsporidia</taxon>
        <taxon>Nosematidae</taxon>
        <taxon>Vairimorpha</taxon>
    </lineage>
</organism>
<evidence type="ECO:0000313" key="1">
    <source>
        <dbReference type="EMBL" id="KKO76141.1"/>
    </source>
</evidence>
<gene>
    <name evidence="1" type="ORF">AAJ76_600045774</name>
</gene>
<dbReference type="SUPFAM" id="SSF75632">
    <property type="entry name" value="Cullin homology domain"/>
    <property type="match status" value="1"/>
</dbReference>
<dbReference type="OMA" id="LACIRWS"/>
<comment type="caution">
    <text evidence="1">The sequence shown here is derived from an EMBL/GenBank/DDBJ whole genome shotgun (WGS) entry which is preliminary data.</text>
</comment>
<dbReference type="VEuPathDB" id="MicrosporidiaDB:AAJ76_600045774"/>
<dbReference type="OrthoDB" id="2196131at2759"/>
<dbReference type="RefSeq" id="XP_024331883.1">
    <property type="nucleotide sequence ID" value="XM_024476099.1"/>
</dbReference>
<dbReference type="Proteomes" id="UP000034350">
    <property type="component" value="Unassembled WGS sequence"/>
</dbReference>
<dbReference type="VEuPathDB" id="MicrosporidiaDB:NCER_102045"/>
<proteinExistence type="predicted"/>
<reference evidence="1 2" key="1">
    <citation type="journal article" date="2015" name="Environ. Microbiol.">
        <title>Genome analyses suggest the presence of polyploidy and recent human-driven expansions in eight global populations of the honeybee pathogen Nosema ceranae.</title>
        <authorList>
            <person name="Pelin A."/>
            <person name="Selman M."/>
            <person name="Aris-Brosou S."/>
            <person name="Farinelli L."/>
            <person name="Corradi N."/>
        </authorList>
    </citation>
    <scope>NUCLEOTIDE SEQUENCE [LARGE SCALE GENOMIC DNA]</scope>
    <source>
        <strain evidence="1 2">PA08 1199</strain>
    </source>
</reference>
<protein>
    <submittedName>
        <fullName evidence="1">Cullin like protein</fullName>
    </submittedName>
</protein>
<sequence>MEDLEFLTLKILKSAETFTSNDFIKAYNIIYLHCTEKTPTYEIKGIVIYQVLKDILANYFDSLRPVTSLKGFFNLCQNLEKSYFLLERVYFYLERFFINVNCNKNESDIMHIRTLYYSLFYKKYFYASISTLEEYFFFELHALRESYYKKETYENINELCKTVCYLRNIYFYSENHEEYICFLDKYYNSFTQTSDVCEINKLVRKTNVELKIAKLLFDFSSKESYYEITKFIAKKFKRLLDWIFYDEQPDNLATDIYKIPKFFGRFKKIENILHFMEDIYCTTFLLRVEPHLLQCLDNLKDLESIFGFYIEFRNTFISDSINIESLEDIFLKKIVEKIQDLENVPDFFARLIREISFKTQNCESLINNIFILINKIEQKALIIKKLSHECLERIINDRTDLNKEMRIFRYCKFHCGSSGISWLNLILQAYGLPITENFGLGGQEFDFNTNLHLITKGFCNLEVMTCNLHPKLTNLCDILLKRFHVKYPRSDINCCYKASSLIIEIHNIDIKLSTDKVSLLMYLMDEPDLKVLKAVSKDSCFYENIDFLEKCGLIIVKDNYGYVNPNRNDVINKCLQIKENETYDLQNYRSDNTKYKSYRREGSNTFIDLFYYKIPEKNRIVNCKNNDLGLDYAVESFIMKLMKKLKIAKISFVESEVKKKFKFFTQFSDTIKHLVTKDFLDIKDDDVIYLP</sequence>
<keyword evidence="2" id="KW-1185">Reference proteome</keyword>
<dbReference type="VEuPathDB" id="MicrosporidiaDB:G9O61_00g018110"/>
<dbReference type="EMBL" id="JPQZ01000006">
    <property type="protein sequence ID" value="KKO76141.1"/>
    <property type="molecule type" value="Genomic_DNA"/>
</dbReference>
<dbReference type="GeneID" id="36321049"/>
<dbReference type="AlphaFoldDB" id="A0A0F9WFK4"/>
<dbReference type="InterPro" id="IPR036317">
    <property type="entry name" value="Cullin_homology_sf"/>
</dbReference>
<name>A0A0F9WFK4_9MICR</name>
<accession>A0A0F9WFK4</accession>